<gene>
    <name evidence="3" type="primary">Dsec\GM14908</name>
    <name evidence="3" type="ORF">Dsec_GM14908</name>
</gene>
<dbReference type="PANTHER" id="PTHR36694:SF10">
    <property type="entry name" value="MARVEL DOMAIN-CONTAINING PROTEIN"/>
    <property type="match status" value="1"/>
</dbReference>
<keyword evidence="2" id="KW-0812">Transmembrane</keyword>
<keyword evidence="2" id="KW-0472">Membrane</keyword>
<feature type="compositionally biased region" description="Basic and acidic residues" evidence="1">
    <location>
        <begin position="389"/>
        <end position="399"/>
    </location>
</feature>
<evidence type="ECO:0000256" key="1">
    <source>
        <dbReference type="SAM" id="MobiDB-lite"/>
    </source>
</evidence>
<keyword evidence="2" id="KW-1133">Transmembrane helix</keyword>
<organism evidence="4">
    <name type="scientific">Drosophila sechellia</name>
    <name type="common">Fruit fly</name>
    <dbReference type="NCBI Taxonomy" id="7238"/>
    <lineage>
        <taxon>Eukaryota</taxon>
        <taxon>Metazoa</taxon>
        <taxon>Ecdysozoa</taxon>
        <taxon>Arthropoda</taxon>
        <taxon>Hexapoda</taxon>
        <taxon>Insecta</taxon>
        <taxon>Pterygota</taxon>
        <taxon>Neoptera</taxon>
        <taxon>Endopterygota</taxon>
        <taxon>Diptera</taxon>
        <taxon>Brachycera</taxon>
        <taxon>Muscomorpha</taxon>
        <taxon>Ephydroidea</taxon>
        <taxon>Drosophilidae</taxon>
        <taxon>Drosophila</taxon>
        <taxon>Sophophora</taxon>
    </lineage>
</organism>
<dbReference type="AlphaFoldDB" id="B4IFY1"/>
<feature type="region of interest" description="Disordered" evidence="1">
    <location>
        <begin position="285"/>
        <end position="316"/>
    </location>
</feature>
<dbReference type="EMBL" id="CH480834">
    <property type="protein sequence ID" value="EDW46568.1"/>
    <property type="molecule type" value="Genomic_DNA"/>
</dbReference>
<proteinExistence type="predicted"/>
<sequence length="445" mass="49786">MKSVILYPYGPLTGGTRCCRMLHAKNLAITSAIYTINISLLIVLIYSWRINVNMHKSADLQDVYYGVQIAYFAIIGTQMSMILLSIVLIFGICRENPGLIVPWIIGYITFMALEAVAMVYSNVLRDHVNKQFDAMCKAEVAFFIARALINVLAMWGVLRFYNLVRSGITWRGPEAKTAIFAPMYKSVSTNKPHSYTYSKRSSRRHSIDSTSGGCCAIFDFDFEYDDDNDDDDDEAAYGDGLDTEDEVGYDYDDYYDYYDDDELTEQQHLGLQQDDGDCSMLGAARATRSRSKPRSAVVKVKGQRSGSRRTNNNIRSVLINKRHNKYKIALPQTQLEVINESEKSAGSGSDENDSLLVAYDSSSSLAACNCNGNNTGSGSETDDDGDPDEGQHLEPEWPKGQRRGGQCCGQRQRRRPLRRVYCAVNLSIMGLLVAVEIYAQIAIFL</sequence>
<protein>
    <submittedName>
        <fullName evidence="3">GM14908</fullName>
    </submittedName>
</protein>
<feature type="transmembrane region" description="Helical" evidence="2">
    <location>
        <begin position="420"/>
        <end position="443"/>
    </location>
</feature>
<dbReference type="Proteomes" id="UP000001292">
    <property type="component" value="Unassembled WGS sequence"/>
</dbReference>
<feature type="transmembrane region" description="Helical" evidence="2">
    <location>
        <begin position="27"/>
        <end position="49"/>
    </location>
</feature>
<feature type="region of interest" description="Disordered" evidence="1">
    <location>
        <begin position="374"/>
        <end position="409"/>
    </location>
</feature>
<dbReference type="HOGENOM" id="CLU_615781_0_0_1"/>
<evidence type="ECO:0000256" key="2">
    <source>
        <dbReference type="SAM" id="Phobius"/>
    </source>
</evidence>
<evidence type="ECO:0000313" key="3">
    <source>
        <dbReference type="EMBL" id="EDW46568.1"/>
    </source>
</evidence>
<evidence type="ECO:0000313" key="4">
    <source>
        <dbReference type="Proteomes" id="UP000001292"/>
    </source>
</evidence>
<keyword evidence="4" id="KW-1185">Reference proteome</keyword>
<reference evidence="3 4" key="1">
    <citation type="journal article" date="2007" name="Nature">
        <title>Evolution of genes and genomes on the Drosophila phylogeny.</title>
        <authorList>
            <consortium name="Drosophila 12 Genomes Consortium"/>
            <person name="Clark A.G."/>
            <person name="Eisen M.B."/>
            <person name="Smith D.R."/>
            <person name="Bergman C.M."/>
            <person name="Oliver B."/>
            <person name="Markow T.A."/>
            <person name="Kaufman T.C."/>
            <person name="Kellis M."/>
            <person name="Gelbart W."/>
            <person name="Iyer V.N."/>
            <person name="Pollard D.A."/>
            <person name="Sackton T.B."/>
            <person name="Larracuente A.M."/>
            <person name="Singh N.D."/>
            <person name="Abad J.P."/>
            <person name="Abt D.N."/>
            <person name="Adryan B."/>
            <person name="Aguade M."/>
            <person name="Akashi H."/>
            <person name="Anderson W.W."/>
            <person name="Aquadro C.F."/>
            <person name="Ardell D.H."/>
            <person name="Arguello R."/>
            <person name="Artieri C.G."/>
            <person name="Barbash D.A."/>
            <person name="Barker D."/>
            <person name="Barsanti P."/>
            <person name="Batterham P."/>
            <person name="Batzoglou S."/>
            <person name="Begun D."/>
            <person name="Bhutkar A."/>
            <person name="Blanco E."/>
            <person name="Bosak S.A."/>
            <person name="Bradley R.K."/>
            <person name="Brand A.D."/>
            <person name="Brent M.R."/>
            <person name="Brooks A.N."/>
            <person name="Brown R.H."/>
            <person name="Butlin R.K."/>
            <person name="Caggese C."/>
            <person name="Calvi B.R."/>
            <person name="Bernardo de Carvalho A."/>
            <person name="Caspi A."/>
            <person name="Castrezana S."/>
            <person name="Celniker S.E."/>
            <person name="Chang J.L."/>
            <person name="Chapple C."/>
            <person name="Chatterji S."/>
            <person name="Chinwalla A."/>
            <person name="Civetta A."/>
            <person name="Clifton S.W."/>
            <person name="Comeron J.M."/>
            <person name="Costello J.C."/>
            <person name="Coyne J.A."/>
            <person name="Daub J."/>
            <person name="David R.G."/>
            <person name="Delcher A.L."/>
            <person name="Delehaunty K."/>
            <person name="Do C.B."/>
            <person name="Ebling H."/>
            <person name="Edwards K."/>
            <person name="Eickbush T."/>
            <person name="Evans J.D."/>
            <person name="Filipski A."/>
            <person name="Findeiss S."/>
            <person name="Freyhult E."/>
            <person name="Fulton L."/>
            <person name="Fulton R."/>
            <person name="Garcia A.C."/>
            <person name="Gardiner A."/>
            <person name="Garfield D.A."/>
            <person name="Garvin B.E."/>
            <person name="Gibson G."/>
            <person name="Gilbert D."/>
            <person name="Gnerre S."/>
            <person name="Godfrey J."/>
            <person name="Good R."/>
            <person name="Gotea V."/>
            <person name="Gravely B."/>
            <person name="Greenberg A.J."/>
            <person name="Griffiths-Jones S."/>
            <person name="Gross S."/>
            <person name="Guigo R."/>
            <person name="Gustafson E.A."/>
            <person name="Haerty W."/>
            <person name="Hahn M.W."/>
            <person name="Halligan D.L."/>
            <person name="Halpern A.L."/>
            <person name="Halter G.M."/>
            <person name="Han M.V."/>
            <person name="Heger A."/>
            <person name="Hillier L."/>
            <person name="Hinrichs A.S."/>
            <person name="Holmes I."/>
            <person name="Hoskins R.A."/>
            <person name="Hubisz M.J."/>
            <person name="Hultmark D."/>
            <person name="Huntley M.A."/>
            <person name="Jaffe D.B."/>
            <person name="Jagadeeshan S."/>
            <person name="Jeck W.R."/>
            <person name="Johnson J."/>
            <person name="Jones C.D."/>
            <person name="Jordan W.C."/>
            <person name="Karpen G.H."/>
            <person name="Kataoka E."/>
            <person name="Keightley P.D."/>
            <person name="Kheradpour P."/>
            <person name="Kirkness E.F."/>
            <person name="Koerich L.B."/>
            <person name="Kristiansen K."/>
            <person name="Kudrna D."/>
            <person name="Kulathinal R.J."/>
            <person name="Kumar S."/>
            <person name="Kwok R."/>
            <person name="Lander E."/>
            <person name="Langley C.H."/>
            <person name="Lapoint R."/>
            <person name="Lazzaro B.P."/>
            <person name="Lee S.J."/>
            <person name="Levesque L."/>
            <person name="Li R."/>
            <person name="Lin C.F."/>
            <person name="Lin M.F."/>
            <person name="Lindblad-Toh K."/>
            <person name="Llopart A."/>
            <person name="Long M."/>
            <person name="Low L."/>
            <person name="Lozovsky E."/>
            <person name="Lu J."/>
            <person name="Luo M."/>
            <person name="Machado C.A."/>
            <person name="Makalowski W."/>
            <person name="Marzo M."/>
            <person name="Matsuda M."/>
            <person name="Matzkin L."/>
            <person name="McAllister B."/>
            <person name="McBride C.S."/>
            <person name="McKernan B."/>
            <person name="McKernan K."/>
            <person name="Mendez-Lago M."/>
            <person name="Minx P."/>
            <person name="Mollenhauer M.U."/>
            <person name="Montooth K."/>
            <person name="Mount S.M."/>
            <person name="Mu X."/>
            <person name="Myers E."/>
            <person name="Negre B."/>
            <person name="Newfeld S."/>
            <person name="Nielsen R."/>
            <person name="Noor M.A."/>
            <person name="O'Grady P."/>
            <person name="Pachter L."/>
            <person name="Papaceit M."/>
            <person name="Parisi M.J."/>
            <person name="Parisi M."/>
            <person name="Parts L."/>
            <person name="Pedersen J.S."/>
            <person name="Pesole G."/>
            <person name="Phillippy A.M."/>
            <person name="Ponting C.P."/>
            <person name="Pop M."/>
            <person name="Porcelli D."/>
            <person name="Powell J.R."/>
            <person name="Prohaska S."/>
            <person name="Pruitt K."/>
            <person name="Puig M."/>
            <person name="Quesneville H."/>
            <person name="Ram K.R."/>
            <person name="Rand D."/>
            <person name="Rasmussen M.D."/>
            <person name="Reed L.K."/>
            <person name="Reenan R."/>
            <person name="Reily A."/>
            <person name="Remington K.A."/>
            <person name="Rieger T.T."/>
            <person name="Ritchie M.G."/>
            <person name="Robin C."/>
            <person name="Rogers Y.H."/>
            <person name="Rohde C."/>
            <person name="Rozas J."/>
            <person name="Rubenfield M.J."/>
            <person name="Ruiz A."/>
            <person name="Russo S."/>
            <person name="Salzberg S.L."/>
            <person name="Sanchez-Gracia A."/>
            <person name="Saranga D.J."/>
            <person name="Sato H."/>
            <person name="Schaeffer S.W."/>
            <person name="Schatz M.C."/>
            <person name="Schlenke T."/>
            <person name="Schwartz R."/>
            <person name="Segarra C."/>
            <person name="Singh R.S."/>
            <person name="Sirot L."/>
            <person name="Sirota M."/>
            <person name="Sisneros N.B."/>
            <person name="Smith C.D."/>
            <person name="Smith T.F."/>
            <person name="Spieth J."/>
            <person name="Stage D.E."/>
            <person name="Stark A."/>
            <person name="Stephan W."/>
            <person name="Strausberg R.L."/>
            <person name="Strempel S."/>
            <person name="Sturgill D."/>
            <person name="Sutton G."/>
            <person name="Sutton G.G."/>
            <person name="Tao W."/>
            <person name="Teichmann S."/>
            <person name="Tobari Y.N."/>
            <person name="Tomimura Y."/>
            <person name="Tsolas J.M."/>
            <person name="Valente V.L."/>
            <person name="Venter E."/>
            <person name="Venter J.C."/>
            <person name="Vicario S."/>
            <person name="Vieira F.G."/>
            <person name="Vilella A.J."/>
            <person name="Villasante A."/>
            <person name="Walenz B."/>
            <person name="Wang J."/>
            <person name="Wasserman M."/>
            <person name="Watts T."/>
            <person name="Wilson D."/>
            <person name="Wilson R.K."/>
            <person name="Wing R.A."/>
            <person name="Wolfner M.F."/>
            <person name="Wong A."/>
            <person name="Wong G.K."/>
            <person name="Wu C.I."/>
            <person name="Wu G."/>
            <person name="Yamamoto D."/>
            <person name="Yang H.P."/>
            <person name="Yang S.P."/>
            <person name="Yorke J.A."/>
            <person name="Yoshida K."/>
            <person name="Zdobnov E."/>
            <person name="Zhang P."/>
            <person name="Zhang Y."/>
            <person name="Zimin A.V."/>
            <person name="Baldwin J."/>
            <person name="Abdouelleil A."/>
            <person name="Abdulkadir J."/>
            <person name="Abebe A."/>
            <person name="Abera B."/>
            <person name="Abreu J."/>
            <person name="Acer S.C."/>
            <person name="Aftuck L."/>
            <person name="Alexander A."/>
            <person name="An P."/>
            <person name="Anderson E."/>
            <person name="Anderson S."/>
            <person name="Arachi H."/>
            <person name="Azer M."/>
            <person name="Bachantsang P."/>
            <person name="Barry A."/>
            <person name="Bayul T."/>
            <person name="Berlin A."/>
            <person name="Bessette D."/>
            <person name="Bloom T."/>
            <person name="Blye J."/>
            <person name="Boguslavskiy L."/>
            <person name="Bonnet C."/>
            <person name="Boukhgalter B."/>
            <person name="Bourzgui I."/>
            <person name="Brown A."/>
            <person name="Cahill P."/>
            <person name="Channer S."/>
            <person name="Cheshatsang Y."/>
            <person name="Chuda L."/>
            <person name="Citroen M."/>
            <person name="Collymore A."/>
            <person name="Cooke P."/>
            <person name="Costello M."/>
            <person name="D'Aco K."/>
            <person name="Daza R."/>
            <person name="De Haan G."/>
            <person name="DeGray S."/>
            <person name="DeMaso C."/>
            <person name="Dhargay N."/>
            <person name="Dooley K."/>
            <person name="Dooley E."/>
            <person name="Doricent M."/>
            <person name="Dorje P."/>
            <person name="Dorjee K."/>
            <person name="Dupes A."/>
            <person name="Elong R."/>
            <person name="Falk J."/>
            <person name="Farina A."/>
            <person name="Faro S."/>
            <person name="Ferguson D."/>
            <person name="Fisher S."/>
            <person name="Foley C.D."/>
            <person name="Franke A."/>
            <person name="Friedrich D."/>
            <person name="Gadbois L."/>
            <person name="Gearin G."/>
            <person name="Gearin C.R."/>
            <person name="Giannoukos G."/>
            <person name="Goode T."/>
            <person name="Graham J."/>
            <person name="Grandbois E."/>
            <person name="Grewal S."/>
            <person name="Gyaltsen K."/>
            <person name="Hafez N."/>
            <person name="Hagos B."/>
            <person name="Hall J."/>
            <person name="Henson C."/>
            <person name="Hollinger A."/>
            <person name="Honan T."/>
            <person name="Huard M.D."/>
            <person name="Hughes L."/>
            <person name="Hurhula B."/>
            <person name="Husby M.E."/>
            <person name="Kamat A."/>
            <person name="Kanga B."/>
            <person name="Kashin S."/>
            <person name="Khazanovich D."/>
            <person name="Kisner P."/>
            <person name="Lance K."/>
            <person name="Lara M."/>
            <person name="Lee W."/>
            <person name="Lennon N."/>
            <person name="Letendre F."/>
            <person name="LeVine R."/>
            <person name="Lipovsky A."/>
            <person name="Liu X."/>
            <person name="Liu J."/>
            <person name="Liu S."/>
            <person name="Lokyitsang T."/>
            <person name="Lokyitsang Y."/>
            <person name="Lubonja R."/>
            <person name="Lui A."/>
            <person name="MacDonald P."/>
            <person name="Magnisalis V."/>
            <person name="Maru K."/>
            <person name="Matthews C."/>
            <person name="McCusker W."/>
            <person name="McDonough S."/>
            <person name="Mehta T."/>
            <person name="Meldrim J."/>
            <person name="Meneus L."/>
            <person name="Mihai O."/>
            <person name="Mihalev A."/>
            <person name="Mihova T."/>
            <person name="Mittelman R."/>
            <person name="Mlenga V."/>
            <person name="Montmayeur A."/>
            <person name="Mulrain L."/>
            <person name="Navidi A."/>
            <person name="Naylor J."/>
            <person name="Negash T."/>
            <person name="Nguyen T."/>
            <person name="Nguyen N."/>
            <person name="Nicol R."/>
            <person name="Norbu C."/>
            <person name="Norbu N."/>
            <person name="Novod N."/>
            <person name="O'Neill B."/>
            <person name="Osman S."/>
            <person name="Markiewicz E."/>
            <person name="Oyono O.L."/>
            <person name="Patti C."/>
            <person name="Phunkhang P."/>
            <person name="Pierre F."/>
            <person name="Priest M."/>
            <person name="Raghuraman S."/>
            <person name="Rege F."/>
            <person name="Reyes R."/>
            <person name="Rise C."/>
            <person name="Rogov P."/>
            <person name="Ross K."/>
            <person name="Ryan E."/>
            <person name="Settipalli S."/>
            <person name="Shea T."/>
            <person name="Sherpa N."/>
            <person name="Shi L."/>
            <person name="Shih D."/>
            <person name="Sparrow T."/>
            <person name="Spaulding J."/>
            <person name="Stalker J."/>
            <person name="Stange-Thomann N."/>
            <person name="Stavropoulos S."/>
            <person name="Stone C."/>
            <person name="Strader C."/>
            <person name="Tesfaye S."/>
            <person name="Thomson T."/>
            <person name="Thoulutsang Y."/>
            <person name="Thoulutsang D."/>
            <person name="Topham K."/>
            <person name="Topping I."/>
            <person name="Tsamla T."/>
            <person name="Vassiliev H."/>
            <person name="Vo A."/>
            <person name="Wangchuk T."/>
            <person name="Wangdi T."/>
            <person name="Weiand M."/>
            <person name="Wilkinson J."/>
            <person name="Wilson A."/>
            <person name="Yadav S."/>
            <person name="Young G."/>
            <person name="Yu Q."/>
            <person name="Zembek L."/>
            <person name="Zhong D."/>
            <person name="Zimmer A."/>
            <person name="Zwirko Z."/>
            <person name="Jaffe D.B."/>
            <person name="Alvarez P."/>
            <person name="Brockman W."/>
            <person name="Butler J."/>
            <person name="Chin C."/>
            <person name="Gnerre S."/>
            <person name="Grabherr M."/>
            <person name="Kleber M."/>
            <person name="Mauceli E."/>
            <person name="MacCallum I."/>
        </authorList>
    </citation>
    <scope>NUCLEOTIDE SEQUENCE [LARGE SCALE GENOMIC DNA]</scope>
    <source>
        <strain evidence="4">Rob3c / Tucson 14021-0248.25</strain>
    </source>
</reference>
<dbReference type="PhylomeDB" id="B4IFY1"/>
<feature type="transmembrane region" description="Helical" evidence="2">
    <location>
        <begin position="69"/>
        <end position="93"/>
    </location>
</feature>
<feature type="transmembrane region" description="Helical" evidence="2">
    <location>
        <begin position="100"/>
        <end position="120"/>
    </location>
</feature>
<dbReference type="InterPro" id="IPR031720">
    <property type="entry name" value="DUF4728"/>
</dbReference>
<dbReference type="Pfam" id="PF15860">
    <property type="entry name" value="DUF4728"/>
    <property type="match status" value="1"/>
</dbReference>
<accession>B4IFY1</accession>
<feature type="transmembrane region" description="Helical" evidence="2">
    <location>
        <begin position="140"/>
        <end position="161"/>
    </location>
</feature>
<dbReference type="OMA" id="EPEWPKG"/>
<dbReference type="PANTHER" id="PTHR36694">
    <property type="entry name" value="PASIFLORA 1, ISOFORM A-RELATED"/>
    <property type="match status" value="1"/>
</dbReference>
<name>B4IFY1_DROSE</name>
<feature type="compositionally biased region" description="Polar residues" evidence="1">
    <location>
        <begin position="304"/>
        <end position="315"/>
    </location>
</feature>